<organism evidence="1 2">
    <name type="scientific">Pyramimonas orientalis virus 01B</name>
    <dbReference type="NCBI Taxonomy" id="3134525"/>
    <lineage>
        <taxon>Viruses</taxon>
        <taxon>Varidnaviria</taxon>
        <taxon>Bamfordvirae</taxon>
        <taxon>Nucleocytoviricota</taxon>
        <taxon>Megaviricetes</taxon>
        <taxon>Imitervirales</taxon>
        <taxon>Allomimiviridae</taxon>
        <taxon>Heliosvirus</taxon>
        <taxon>Heliosvirus raunefjordenense</taxon>
    </lineage>
</organism>
<name>A0A7M4CEP9_9VIRU</name>
<protein>
    <submittedName>
        <fullName evidence="1">Uncharacterized protein</fullName>
    </submittedName>
</protein>
<gene>
    <name evidence="1" type="ORF">HWQ62_00015</name>
</gene>
<sequence>MYSILFLFLFIGIVMIVDGIYKEEIVKLKNEKKIEYKFIPRTMYDDMLFYKHTTPQYENIFTEQHDSRGAGRVV</sequence>
<reference evidence="1" key="1">
    <citation type="submission" date="2020-06" db="EMBL/GenBank/DDBJ databases">
        <title>Lateral gene transfer of anion-conducting channel rhodopsins between green algae and giant viruses.</title>
        <authorList>
            <person name="Rozenberg A."/>
            <person name="Oppermann J."/>
            <person name="Wietek J."/>
            <person name="Fernandez Lahore R.G."/>
            <person name="Sandaa R.-A."/>
            <person name="Bratbak G."/>
            <person name="Hegemann P."/>
            <person name="Beja O."/>
        </authorList>
    </citation>
    <scope>NUCLEOTIDE SEQUENCE</scope>
    <source>
        <strain evidence="1">01B</strain>
    </source>
</reference>
<evidence type="ECO:0000313" key="2">
    <source>
        <dbReference type="Proteomes" id="UP001162120"/>
    </source>
</evidence>
<proteinExistence type="predicted"/>
<dbReference type="Proteomes" id="UP001162120">
    <property type="component" value="Segment"/>
</dbReference>
<dbReference type="EMBL" id="MT663534">
    <property type="protein sequence ID" value="QOI90153.1"/>
    <property type="molecule type" value="Genomic_DNA"/>
</dbReference>
<keyword evidence="2" id="KW-1185">Reference proteome</keyword>
<evidence type="ECO:0000313" key="1">
    <source>
        <dbReference type="EMBL" id="QOI90153.1"/>
    </source>
</evidence>
<accession>A0A7M4CEP9</accession>